<dbReference type="RefSeq" id="WP_377167057.1">
    <property type="nucleotide sequence ID" value="NZ_JBHSMQ010000004.1"/>
</dbReference>
<dbReference type="EMBL" id="JBHSMQ010000004">
    <property type="protein sequence ID" value="MFC5455711.1"/>
    <property type="molecule type" value="Genomic_DNA"/>
</dbReference>
<organism evidence="2 3">
    <name type="scientific">Prosthecobacter fluviatilis</name>
    <dbReference type="NCBI Taxonomy" id="445931"/>
    <lineage>
        <taxon>Bacteria</taxon>
        <taxon>Pseudomonadati</taxon>
        <taxon>Verrucomicrobiota</taxon>
        <taxon>Verrucomicrobiia</taxon>
        <taxon>Verrucomicrobiales</taxon>
        <taxon>Verrucomicrobiaceae</taxon>
        <taxon>Prosthecobacter</taxon>
    </lineage>
</organism>
<comment type="caution">
    <text evidence="2">The sequence shown here is derived from an EMBL/GenBank/DDBJ whole genome shotgun (WGS) entry which is preliminary data.</text>
</comment>
<evidence type="ECO:0000313" key="3">
    <source>
        <dbReference type="Proteomes" id="UP001596052"/>
    </source>
</evidence>
<evidence type="ECO:0008006" key="4">
    <source>
        <dbReference type="Google" id="ProtNLM"/>
    </source>
</evidence>
<reference evidence="3" key="1">
    <citation type="journal article" date="2019" name="Int. J. Syst. Evol. Microbiol.">
        <title>The Global Catalogue of Microorganisms (GCM) 10K type strain sequencing project: providing services to taxonomists for standard genome sequencing and annotation.</title>
        <authorList>
            <consortium name="The Broad Institute Genomics Platform"/>
            <consortium name="The Broad Institute Genome Sequencing Center for Infectious Disease"/>
            <person name="Wu L."/>
            <person name="Ma J."/>
        </authorList>
    </citation>
    <scope>NUCLEOTIDE SEQUENCE [LARGE SCALE GENOMIC DNA]</scope>
    <source>
        <strain evidence="3">CGMCC 4.1469</strain>
    </source>
</reference>
<evidence type="ECO:0000256" key="1">
    <source>
        <dbReference type="SAM" id="SignalP"/>
    </source>
</evidence>
<dbReference type="PROSITE" id="PS51257">
    <property type="entry name" value="PROKAR_LIPOPROTEIN"/>
    <property type="match status" value="1"/>
</dbReference>
<sequence>MKIKHLLLCSIALLAMTSCYVGPPYGRPVVRPVGRPVIVPVGARPHYHGGVRYYTHRGVWYRPHAGGHIIVPRPY</sequence>
<gene>
    <name evidence="2" type="ORF">ACFQDI_12665</name>
</gene>
<accession>A0ABW0KRV6</accession>
<protein>
    <recommendedName>
        <fullName evidence="4">YXWGXW repeat-containing protein</fullName>
    </recommendedName>
</protein>
<dbReference type="Proteomes" id="UP001596052">
    <property type="component" value="Unassembled WGS sequence"/>
</dbReference>
<proteinExistence type="predicted"/>
<evidence type="ECO:0000313" key="2">
    <source>
        <dbReference type="EMBL" id="MFC5455711.1"/>
    </source>
</evidence>
<keyword evidence="3" id="KW-1185">Reference proteome</keyword>
<keyword evidence="1" id="KW-0732">Signal</keyword>
<name>A0ABW0KRV6_9BACT</name>
<feature type="signal peptide" evidence="1">
    <location>
        <begin position="1"/>
        <end position="21"/>
    </location>
</feature>
<feature type="chain" id="PRO_5045535339" description="YXWGXW repeat-containing protein" evidence="1">
    <location>
        <begin position="22"/>
        <end position="75"/>
    </location>
</feature>